<evidence type="ECO:0000256" key="2">
    <source>
        <dbReference type="ARBA" id="ARBA00006275"/>
    </source>
</evidence>
<evidence type="ECO:0000259" key="6">
    <source>
        <dbReference type="Pfam" id="PF07980"/>
    </source>
</evidence>
<dbReference type="AlphaFoldDB" id="A0A1G7WJB9"/>
<name>A0A1G7WJB9_CHIFI</name>
<dbReference type="Gene3D" id="1.25.40.390">
    <property type="match status" value="1"/>
</dbReference>
<evidence type="ECO:0000256" key="5">
    <source>
        <dbReference type="ARBA" id="ARBA00023237"/>
    </source>
</evidence>
<dbReference type="RefSeq" id="WP_089835109.1">
    <property type="nucleotide sequence ID" value="NZ_FNBN01000006.1"/>
</dbReference>
<evidence type="ECO:0000256" key="3">
    <source>
        <dbReference type="ARBA" id="ARBA00022729"/>
    </source>
</evidence>
<organism evidence="8 9">
    <name type="scientific">Chitinophaga filiformis</name>
    <name type="common">Myxococcus filiformis</name>
    <name type="synonym">Flexibacter filiformis</name>
    <dbReference type="NCBI Taxonomy" id="104663"/>
    <lineage>
        <taxon>Bacteria</taxon>
        <taxon>Pseudomonadati</taxon>
        <taxon>Bacteroidota</taxon>
        <taxon>Chitinophagia</taxon>
        <taxon>Chitinophagales</taxon>
        <taxon>Chitinophagaceae</taxon>
        <taxon>Chitinophaga</taxon>
    </lineage>
</organism>
<comment type="subcellular location">
    <subcellularLocation>
        <location evidence="1">Cell outer membrane</location>
    </subcellularLocation>
</comment>
<dbReference type="PROSITE" id="PS51257">
    <property type="entry name" value="PROKAR_LIPOPROTEIN"/>
    <property type="match status" value="1"/>
</dbReference>
<sequence>MKRLFLITIIFSCTTFTGCKKLLDIDSSHAVSEENFWNSHEDTRTALVAVYGLLRAAMADNNAWWMYGELRKGDFYALQRQDMKAIIRNDLRAAYPLLESLSNWRRFYAVINAANMFLEHVGEVKARDPKYSEENMRVDVAQMRCIRAYVYFFLVSVWGDVPLITSSHDGEFENKPREDKQTVLAFVEKELVQSAADLPYKYSADDPQQSGAYYNESSTRWYGVLARKHTAYAILAHVAAWQGKYVDASVYGQFVLDNYSKGGSYYVGTDELVSGNGFFKWKKDNHILAFNFDWGHVDASFSGHLEEMTLAEPVINKALPDIYVPKDTILSVFDQPVDERFSLDTLTGVPTSQRYFSNFNSQIPIFSKIKVIQDGNTSDPSFRIYSSTIVITRLENIALLQAEALAVIGEQQRAIDLLNTIRDLRRIKRYDAVREGDLIDAIFRERRKELMGEGWRWFDLIRYNKIKQNDPAFMELIAKGGIYWPVADEVIKQNPLITQNPYWQ</sequence>
<dbReference type="SUPFAM" id="SSF48452">
    <property type="entry name" value="TPR-like"/>
    <property type="match status" value="1"/>
</dbReference>
<keyword evidence="5" id="KW-0998">Cell outer membrane</keyword>
<evidence type="ECO:0000313" key="9">
    <source>
        <dbReference type="Proteomes" id="UP000199045"/>
    </source>
</evidence>
<dbReference type="CDD" id="cd08977">
    <property type="entry name" value="SusD"/>
    <property type="match status" value="1"/>
</dbReference>
<keyword evidence="4" id="KW-0472">Membrane</keyword>
<dbReference type="InterPro" id="IPR033985">
    <property type="entry name" value="SusD-like_N"/>
</dbReference>
<dbReference type="GO" id="GO:0009279">
    <property type="term" value="C:cell outer membrane"/>
    <property type="evidence" value="ECO:0007669"/>
    <property type="project" value="UniProtKB-SubCell"/>
</dbReference>
<dbReference type="InterPro" id="IPR011990">
    <property type="entry name" value="TPR-like_helical_dom_sf"/>
</dbReference>
<feature type="domain" description="SusD-like N-terminal" evidence="7">
    <location>
        <begin position="101"/>
        <end position="212"/>
    </location>
</feature>
<comment type="similarity">
    <text evidence="2">Belongs to the SusD family.</text>
</comment>
<evidence type="ECO:0000256" key="1">
    <source>
        <dbReference type="ARBA" id="ARBA00004442"/>
    </source>
</evidence>
<dbReference type="Proteomes" id="UP000199045">
    <property type="component" value="Unassembled WGS sequence"/>
</dbReference>
<dbReference type="Pfam" id="PF07980">
    <property type="entry name" value="SusD_RagB"/>
    <property type="match status" value="1"/>
</dbReference>
<protein>
    <submittedName>
        <fullName evidence="8">Starch-binding associating with outer membrane</fullName>
    </submittedName>
</protein>
<evidence type="ECO:0000256" key="4">
    <source>
        <dbReference type="ARBA" id="ARBA00023136"/>
    </source>
</evidence>
<dbReference type="OrthoDB" id="926893at2"/>
<evidence type="ECO:0000259" key="7">
    <source>
        <dbReference type="Pfam" id="PF14322"/>
    </source>
</evidence>
<dbReference type="EMBL" id="FNBN01000006">
    <property type="protein sequence ID" value="SDG72091.1"/>
    <property type="molecule type" value="Genomic_DNA"/>
</dbReference>
<dbReference type="Pfam" id="PF14322">
    <property type="entry name" value="SusD-like_3"/>
    <property type="match status" value="1"/>
</dbReference>
<dbReference type="STRING" id="104663.SAMN04488121_10622"/>
<keyword evidence="3" id="KW-0732">Signal</keyword>
<feature type="domain" description="RagB/SusD" evidence="6">
    <location>
        <begin position="374"/>
        <end position="503"/>
    </location>
</feature>
<evidence type="ECO:0000313" key="8">
    <source>
        <dbReference type="EMBL" id="SDG72091.1"/>
    </source>
</evidence>
<proteinExistence type="inferred from homology"/>
<reference evidence="8 9" key="1">
    <citation type="submission" date="2016-10" db="EMBL/GenBank/DDBJ databases">
        <authorList>
            <person name="de Groot N.N."/>
        </authorList>
    </citation>
    <scope>NUCLEOTIDE SEQUENCE [LARGE SCALE GENOMIC DNA]</scope>
    <source>
        <strain evidence="8 9">DSM 527</strain>
    </source>
</reference>
<accession>A0A1G7WJB9</accession>
<gene>
    <name evidence="8" type="ORF">SAMN04488121_10622</name>
</gene>
<dbReference type="InterPro" id="IPR012944">
    <property type="entry name" value="SusD_RagB_dom"/>
</dbReference>